<accession>A0A640MLB9</accession>
<gene>
    <name evidence="1" type="ORF">QuyetLC_54650</name>
</gene>
<reference evidence="1" key="2">
    <citation type="submission" date="2019-12" db="EMBL/GenBank/DDBJ databases">
        <authorList>
            <person name="Hoang T.H.H."/>
            <person name="Okutani A."/>
        </authorList>
    </citation>
    <scope>NUCLEOTIDE SEQUENCE</scope>
    <source>
        <strain evidence="1">QuyetLC</strain>
    </source>
</reference>
<protein>
    <submittedName>
        <fullName evidence="1">Uncharacterized protein</fullName>
    </submittedName>
</protein>
<evidence type="ECO:0000313" key="1">
    <source>
        <dbReference type="EMBL" id="GEU13028.1"/>
    </source>
</evidence>
<comment type="caution">
    <text evidence="1">The sequence shown here is derived from an EMBL/GenBank/DDBJ whole genome shotgun (WGS) entry which is preliminary data.</text>
</comment>
<dbReference type="AlphaFoldDB" id="A0A640MLB9"/>
<sequence>MTKATEQFEYKSIFINKIEYKFKRKIGNTSDKWVLIDNSSDEKDLESINKKTKEFIDKAEQRATETNKKREKVQSGIHLEARVNLVFKLYLANLNEYLKANKDKKEFKNVLKTDLVDNIIFDYFKSNDLLDMTQEELIANKDHLAELSDDLLNFNCKGLSYRDMLAFEKENTGLYTDLEIFNKITELTPFFFTTSEGGRGMFVNSIFKHYFIKYCDVNRRCFVSSKIETLALVLNTKFTEKHFQNYFKINKLTNDNFKNI</sequence>
<organism evidence="1">
    <name type="scientific">Bacillus anthracis</name>
    <name type="common">anthrax bacterium</name>
    <dbReference type="NCBI Taxonomy" id="1392"/>
    <lineage>
        <taxon>Bacteria</taxon>
        <taxon>Bacillati</taxon>
        <taxon>Bacillota</taxon>
        <taxon>Bacilli</taxon>
        <taxon>Bacillales</taxon>
        <taxon>Bacillaceae</taxon>
        <taxon>Bacillus</taxon>
        <taxon>Bacillus cereus group</taxon>
    </lineage>
</organism>
<dbReference type="EMBL" id="BLEY01000100">
    <property type="protein sequence ID" value="GEU13028.1"/>
    <property type="molecule type" value="Genomic_DNA"/>
</dbReference>
<name>A0A640MLB9_BACAN</name>
<proteinExistence type="predicted"/>
<reference evidence="1" key="1">
    <citation type="submission" date="2019-12" db="EMBL/GenBank/DDBJ databases">
        <title>Epidemiological and comparative genomic analysis of Bacillus anthracis isolated from northern Vietnam.</title>
        <authorList>
            <person name="Hoang T.T.H."/>
            <person name="Dang D.A."/>
            <person name="Pham M.H."/>
            <person name="Luong M.H."/>
            <person name="Tran N.D."/>
            <person name="Nguyen T.H."/>
            <person name="Nguyen T.T."/>
            <person name="Inoue S."/>
            <person name="Morikawa S."/>
            <person name="Okutani A."/>
        </authorList>
    </citation>
    <scope>NUCLEOTIDE SEQUENCE</scope>
    <source>
        <strain evidence="1">QuyetLC</strain>
    </source>
</reference>